<proteinExistence type="predicted"/>
<dbReference type="PANTHER" id="PTHR45339:SF1">
    <property type="entry name" value="HYBRID SIGNAL TRANSDUCTION HISTIDINE KINASE J"/>
    <property type="match status" value="1"/>
</dbReference>
<dbReference type="FunFam" id="3.30.565.10:FF:000010">
    <property type="entry name" value="Sensor histidine kinase RcsC"/>
    <property type="match status" value="1"/>
</dbReference>
<evidence type="ECO:0000259" key="15">
    <source>
        <dbReference type="PROSITE" id="PS50109"/>
    </source>
</evidence>
<keyword evidence="7" id="KW-0547">Nucleotide-binding</keyword>
<sequence>MFIRKITEKIEDVPKLISRLGLIVLVLIAGLTFWSAREYVKSVRWRTHSHQVIAQIRSLNLAFHEALAHQRGYFISPDRQSEKRYYQAKDAVRSGIYNLGLLIADNPEQMTRLDKASRNILSRMSSLDSAMGSLQKNDKNIAFLNINEDLRQAHDNETSQFLSQLEEEEQRLLGAREEKSRTGFIRISILVLGGLITAFILFFSSTFLWQREMMLRFKAEHDLKETNRKIKKASDLKTSFLTNMSHEIRTPLNGITGMVKLLEHTTLSTQQLDYVETIKTSSSALLSLINDILDLSKIESGKFQLEEINFEMASLMKSTLSIVDFAAKSKQLNLKVEIDPDLPDFFLGDPLRLRQVLLNLLNNAIKFSDQGDVTLRVTHKTLPDQTVKVYFEVRDQGIGFDNETKARLFQNFSQGDESTSRKYGGSGLGLSISKQIVDMMKGHIDAESIKGIGSKFFFEVPLKVASYDNKAETVASIRDLNNHLHGYVLIAEDNRINQKVMTEMVGLLGCRCYVVANGQEVLNALGNDTFDVILMDGQMPVMDGYEATRLIREGKAGERNKLIPILATSANAIKGDIERSLEAGMNDYISKPIAYNDLSVKLEKWLRHGTSVIDESHIDKLRRQESLSGKILVPELVNIFMQDTPQGLKQMQHDLSQNNFKSVRNVAHNLKTSAAILGAIRFKEIAERIERAPEDITEEQMANLISSLEREMSFAIESLKSLKLGPITNNEPENNA</sequence>
<dbReference type="InterPro" id="IPR004358">
    <property type="entry name" value="Sig_transdc_His_kin-like_C"/>
</dbReference>
<dbReference type="InterPro" id="IPR005467">
    <property type="entry name" value="His_kinase_dom"/>
</dbReference>
<dbReference type="InterPro" id="IPR007891">
    <property type="entry name" value="CHASE3"/>
</dbReference>
<reference evidence="18 19" key="1">
    <citation type="submission" date="2016-03" db="EMBL/GenBank/DDBJ databases">
        <authorList>
            <person name="Ploux O."/>
        </authorList>
    </citation>
    <scope>NUCLEOTIDE SEQUENCE [LARGE SCALE GENOMIC DNA]</scope>
    <source>
        <strain evidence="18 19">R0</strain>
    </source>
</reference>
<evidence type="ECO:0000256" key="7">
    <source>
        <dbReference type="ARBA" id="ARBA00022741"/>
    </source>
</evidence>
<dbReference type="EC" id="2.7.13.3" evidence="3"/>
<dbReference type="PROSITE" id="PS50110">
    <property type="entry name" value="RESPONSE_REGULATORY"/>
    <property type="match status" value="1"/>
</dbReference>
<comment type="catalytic activity">
    <reaction evidence="1">
        <text>ATP + protein L-histidine = ADP + protein N-phospho-L-histidine.</text>
        <dbReference type="EC" id="2.7.13.3"/>
    </reaction>
</comment>
<evidence type="ECO:0000259" key="17">
    <source>
        <dbReference type="PROSITE" id="PS50894"/>
    </source>
</evidence>
<dbReference type="SMART" id="SM00388">
    <property type="entry name" value="HisKA"/>
    <property type="match status" value="1"/>
</dbReference>
<dbReference type="Gene3D" id="3.30.565.10">
    <property type="entry name" value="Histidine kinase-like ATPase, C-terminal domain"/>
    <property type="match status" value="1"/>
</dbReference>
<evidence type="ECO:0000256" key="11">
    <source>
        <dbReference type="ARBA" id="ARBA00023136"/>
    </source>
</evidence>
<dbReference type="GO" id="GO:0000155">
    <property type="term" value="F:phosphorelay sensor kinase activity"/>
    <property type="evidence" value="ECO:0007669"/>
    <property type="project" value="InterPro"/>
</dbReference>
<evidence type="ECO:0000256" key="5">
    <source>
        <dbReference type="ARBA" id="ARBA00022553"/>
    </source>
</evidence>
<dbReference type="InterPro" id="IPR008207">
    <property type="entry name" value="Sig_transdc_His_kin_Hpt_dom"/>
</dbReference>
<evidence type="ECO:0000256" key="1">
    <source>
        <dbReference type="ARBA" id="ARBA00000085"/>
    </source>
</evidence>
<dbReference type="SUPFAM" id="SSF47226">
    <property type="entry name" value="Histidine-containing phosphotransfer domain, HPT domain"/>
    <property type="match status" value="1"/>
</dbReference>
<keyword evidence="6 14" id="KW-0812">Transmembrane</keyword>
<dbReference type="SMART" id="SM00387">
    <property type="entry name" value="HATPase_c"/>
    <property type="match status" value="1"/>
</dbReference>
<feature type="domain" description="HPt" evidence="17">
    <location>
        <begin position="629"/>
        <end position="722"/>
    </location>
</feature>
<feature type="modified residue" description="4-aspartylphosphate" evidence="13">
    <location>
        <position position="536"/>
    </location>
</feature>
<dbReference type="InterPro" id="IPR036641">
    <property type="entry name" value="HPT_dom_sf"/>
</dbReference>
<comment type="caution">
    <text evidence="18">The sequence shown here is derived from an EMBL/GenBank/DDBJ whole genome shotgun (WGS) entry which is preliminary data.</text>
</comment>
<organism evidence="18 19">
    <name type="scientific">Bdellovibrio bacteriovorus</name>
    <dbReference type="NCBI Taxonomy" id="959"/>
    <lineage>
        <taxon>Bacteria</taxon>
        <taxon>Pseudomonadati</taxon>
        <taxon>Bdellovibrionota</taxon>
        <taxon>Bdellovibrionia</taxon>
        <taxon>Bdellovibrionales</taxon>
        <taxon>Pseudobdellovibrionaceae</taxon>
        <taxon>Bdellovibrio</taxon>
    </lineage>
</organism>
<evidence type="ECO:0000256" key="2">
    <source>
        <dbReference type="ARBA" id="ARBA00004651"/>
    </source>
</evidence>
<dbReference type="Pfam" id="PF02518">
    <property type="entry name" value="HATPase_c"/>
    <property type="match status" value="1"/>
</dbReference>
<feature type="domain" description="Response regulatory" evidence="16">
    <location>
        <begin position="487"/>
        <end position="606"/>
    </location>
</feature>
<dbReference type="SUPFAM" id="SSF47384">
    <property type="entry name" value="Homodimeric domain of signal transducing histidine kinase"/>
    <property type="match status" value="1"/>
</dbReference>
<feature type="transmembrane region" description="Helical" evidence="14">
    <location>
        <begin position="16"/>
        <end position="36"/>
    </location>
</feature>
<dbReference type="PROSITE" id="PS50894">
    <property type="entry name" value="HPT"/>
    <property type="match status" value="1"/>
</dbReference>
<dbReference type="SMART" id="SM00073">
    <property type="entry name" value="HPT"/>
    <property type="match status" value="1"/>
</dbReference>
<dbReference type="InterPro" id="IPR036097">
    <property type="entry name" value="HisK_dim/P_sf"/>
</dbReference>
<dbReference type="OrthoDB" id="5287236at2"/>
<dbReference type="Gene3D" id="3.40.50.2300">
    <property type="match status" value="1"/>
</dbReference>
<feature type="modified residue" description="Phosphohistidine" evidence="12">
    <location>
        <position position="668"/>
    </location>
</feature>
<dbReference type="Pfam" id="PF00072">
    <property type="entry name" value="Response_reg"/>
    <property type="match status" value="1"/>
</dbReference>
<dbReference type="EMBL" id="LUKE01000001">
    <property type="protein sequence ID" value="KYG65536.1"/>
    <property type="molecule type" value="Genomic_DNA"/>
</dbReference>
<evidence type="ECO:0000256" key="4">
    <source>
        <dbReference type="ARBA" id="ARBA00022475"/>
    </source>
</evidence>
<keyword evidence="9 14" id="KW-1133">Transmembrane helix</keyword>
<evidence type="ECO:0000259" key="16">
    <source>
        <dbReference type="PROSITE" id="PS50110"/>
    </source>
</evidence>
<comment type="subcellular location">
    <subcellularLocation>
        <location evidence="2">Cell membrane</location>
        <topology evidence="2">Multi-pass membrane protein</topology>
    </subcellularLocation>
</comment>
<evidence type="ECO:0000256" key="3">
    <source>
        <dbReference type="ARBA" id="ARBA00012438"/>
    </source>
</evidence>
<dbReference type="InterPro" id="IPR036890">
    <property type="entry name" value="HATPase_C_sf"/>
</dbReference>
<dbReference type="GO" id="GO:0005886">
    <property type="term" value="C:plasma membrane"/>
    <property type="evidence" value="ECO:0007669"/>
    <property type="project" value="UniProtKB-SubCell"/>
</dbReference>
<evidence type="ECO:0000256" key="6">
    <source>
        <dbReference type="ARBA" id="ARBA00022692"/>
    </source>
</evidence>
<dbReference type="SUPFAM" id="SSF55874">
    <property type="entry name" value="ATPase domain of HSP90 chaperone/DNA topoisomerase II/histidine kinase"/>
    <property type="match status" value="1"/>
</dbReference>
<dbReference type="PROSITE" id="PS50109">
    <property type="entry name" value="HIS_KIN"/>
    <property type="match status" value="1"/>
</dbReference>
<dbReference type="InterPro" id="IPR001789">
    <property type="entry name" value="Sig_transdc_resp-reg_receiver"/>
</dbReference>
<dbReference type="InterPro" id="IPR011006">
    <property type="entry name" value="CheY-like_superfamily"/>
</dbReference>
<dbReference type="SMART" id="SM00448">
    <property type="entry name" value="REC"/>
    <property type="match status" value="1"/>
</dbReference>
<dbReference type="Pfam" id="PF05227">
    <property type="entry name" value="CHASE3"/>
    <property type="match status" value="1"/>
</dbReference>
<evidence type="ECO:0000256" key="13">
    <source>
        <dbReference type="PROSITE-ProRule" id="PRU00169"/>
    </source>
</evidence>
<dbReference type="GO" id="GO:0005524">
    <property type="term" value="F:ATP binding"/>
    <property type="evidence" value="ECO:0007669"/>
    <property type="project" value="UniProtKB-KW"/>
</dbReference>
<dbReference type="CDD" id="cd16922">
    <property type="entry name" value="HATPase_EvgS-ArcB-TorS-like"/>
    <property type="match status" value="1"/>
</dbReference>
<protein>
    <recommendedName>
        <fullName evidence="3">histidine kinase</fullName>
        <ecNumber evidence="3">2.7.13.3</ecNumber>
    </recommendedName>
</protein>
<gene>
    <name evidence="18" type="ORF">AZI86_00200</name>
</gene>
<dbReference type="CDD" id="cd17546">
    <property type="entry name" value="REC_hyHK_CKI1_RcsC-like"/>
    <property type="match status" value="1"/>
</dbReference>
<keyword evidence="10" id="KW-0902">Two-component regulatory system</keyword>
<keyword evidence="11 14" id="KW-0472">Membrane</keyword>
<dbReference type="PANTHER" id="PTHR45339">
    <property type="entry name" value="HYBRID SIGNAL TRANSDUCTION HISTIDINE KINASE J"/>
    <property type="match status" value="1"/>
</dbReference>
<dbReference type="SUPFAM" id="SSF52172">
    <property type="entry name" value="CheY-like"/>
    <property type="match status" value="1"/>
</dbReference>
<keyword evidence="4" id="KW-1003">Cell membrane</keyword>
<dbReference type="Pfam" id="PF01627">
    <property type="entry name" value="Hpt"/>
    <property type="match status" value="1"/>
</dbReference>
<keyword evidence="5 13" id="KW-0597">Phosphoprotein</keyword>
<dbReference type="Gene3D" id="1.20.120.160">
    <property type="entry name" value="HPT domain"/>
    <property type="match status" value="1"/>
</dbReference>
<evidence type="ECO:0000256" key="12">
    <source>
        <dbReference type="PROSITE-ProRule" id="PRU00110"/>
    </source>
</evidence>
<evidence type="ECO:0000313" key="18">
    <source>
        <dbReference type="EMBL" id="KYG65536.1"/>
    </source>
</evidence>
<evidence type="ECO:0000256" key="14">
    <source>
        <dbReference type="SAM" id="Phobius"/>
    </source>
</evidence>
<dbReference type="CDD" id="cd00082">
    <property type="entry name" value="HisKA"/>
    <property type="match status" value="1"/>
</dbReference>
<dbReference type="InterPro" id="IPR003594">
    <property type="entry name" value="HATPase_dom"/>
</dbReference>
<dbReference type="PRINTS" id="PR00344">
    <property type="entry name" value="BCTRLSENSOR"/>
</dbReference>
<dbReference type="InterPro" id="IPR003661">
    <property type="entry name" value="HisK_dim/P_dom"/>
</dbReference>
<keyword evidence="8" id="KW-0067">ATP-binding</keyword>
<dbReference type="RefSeq" id="WP_061833080.1">
    <property type="nucleotide sequence ID" value="NZ_LUKE01000001.1"/>
</dbReference>
<evidence type="ECO:0000256" key="10">
    <source>
        <dbReference type="ARBA" id="ARBA00023012"/>
    </source>
</evidence>
<dbReference type="Proteomes" id="UP000075320">
    <property type="component" value="Unassembled WGS sequence"/>
</dbReference>
<evidence type="ECO:0000256" key="8">
    <source>
        <dbReference type="ARBA" id="ARBA00022840"/>
    </source>
</evidence>
<name>A0A150WMD6_BDEBC</name>
<dbReference type="AlphaFoldDB" id="A0A150WMD6"/>
<dbReference type="Pfam" id="PF00512">
    <property type="entry name" value="HisKA"/>
    <property type="match status" value="1"/>
</dbReference>
<feature type="domain" description="Histidine kinase" evidence="15">
    <location>
        <begin position="243"/>
        <end position="464"/>
    </location>
</feature>
<dbReference type="Gene3D" id="1.10.287.130">
    <property type="match status" value="1"/>
</dbReference>
<feature type="transmembrane region" description="Helical" evidence="14">
    <location>
        <begin position="184"/>
        <end position="209"/>
    </location>
</feature>
<keyword evidence="19" id="KW-1185">Reference proteome</keyword>
<accession>A0A150WMD6</accession>
<evidence type="ECO:0000313" key="19">
    <source>
        <dbReference type="Proteomes" id="UP000075320"/>
    </source>
</evidence>
<evidence type="ECO:0000256" key="9">
    <source>
        <dbReference type="ARBA" id="ARBA00022989"/>
    </source>
</evidence>